<evidence type="ECO:0000256" key="1">
    <source>
        <dbReference type="SAM" id="MobiDB-lite"/>
    </source>
</evidence>
<proteinExistence type="predicted"/>
<reference evidence="3 4" key="1">
    <citation type="submission" date="2020-06" db="EMBL/GenBank/DDBJ databases">
        <authorList>
            <person name="Li R."/>
            <person name="Bekaert M."/>
        </authorList>
    </citation>
    <scope>NUCLEOTIDE SEQUENCE [LARGE SCALE GENOMIC DNA]</scope>
    <source>
        <strain evidence="4">wild</strain>
    </source>
</reference>
<evidence type="ECO:0000313" key="3">
    <source>
        <dbReference type="EMBL" id="CAC5413256.1"/>
    </source>
</evidence>
<dbReference type="EMBL" id="CACVKT020008128">
    <property type="protein sequence ID" value="CAC5413256.1"/>
    <property type="molecule type" value="Genomic_DNA"/>
</dbReference>
<accession>A0A6J8DZG3</accession>
<dbReference type="Proteomes" id="UP000507470">
    <property type="component" value="Unassembled WGS sequence"/>
</dbReference>
<name>A0A6J8DZG3_MYTCO</name>
<organism evidence="3 4">
    <name type="scientific">Mytilus coruscus</name>
    <name type="common">Sea mussel</name>
    <dbReference type="NCBI Taxonomy" id="42192"/>
    <lineage>
        <taxon>Eukaryota</taxon>
        <taxon>Metazoa</taxon>
        <taxon>Spiralia</taxon>
        <taxon>Lophotrochozoa</taxon>
        <taxon>Mollusca</taxon>
        <taxon>Bivalvia</taxon>
        <taxon>Autobranchia</taxon>
        <taxon>Pteriomorphia</taxon>
        <taxon>Mytilida</taxon>
        <taxon>Mytiloidea</taxon>
        <taxon>Mytilidae</taxon>
        <taxon>Mytilinae</taxon>
        <taxon>Mytilus</taxon>
    </lineage>
</organism>
<dbReference type="Pfam" id="PF14291">
    <property type="entry name" value="DUF4371"/>
    <property type="match status" value="1"/>
</dbReference>
<dbReference type="SUPFAM" id="SSF53098">
    <property type="entry name" value="Ribonuclease H-like"/>
    <property type="match status" value="1"/>
</dbReference>
<feature type="compositionally biased region" description="Polar residues" evidence="1">
    <location>
        <begin position="56"/>
        <end position="67"/>
    </location>
</feature>
<protein>
    <recommendedName>
        <fullName evidence="2">DUF4371 domain-containing protein</fullName>
    </recommendedName>
</protein>
<dbReference type="AlphaFoldDB" id="A0A6J8DZG3"/>
<dbReference type="InterPro" id="IPR025398">
    <property type="entry name" value="DUF4371"/>
</dbReference>
<dbReference type="InterPro" id="IPR012337">
    <property type="entry name" value="RNaseH-like_sf"/>
</dbReference>
<gene>
    <name evidence="3" type="ORF">MCOR_46163</name>
</gene>
<feature type="region of interest" description="Disordered" evidence="1">
    <location>
        <begin position="1"/>
        <end position="75"/>
    </location>
</feature>
<evidence type="ECO:0000313" key="4">
    <source>
        <dbReference type="Proteomes" id="UP000507470"/>
    </source>
</evidence>
<evidence type="ECO:0000259" key="2">
    <source>
        <dbReference type="Pfam" id="PF14291"/>
    </source>
</evidence>
<feature type="domain" description="DUF4371" evidence="2">
    <location>
        <begin position="125"/>
        <end position="285"/>
    </location>
</feature>
<dbReference type="PANTHER" id="PTHR45749">
    <property type="match status" value="1"/>
</dbReference>
<dbReference type="OrthoDB" id="10029684at2759"/>
<feature type="compositionally biased region" description="Polar residues" evidence="1">
    <location>
        <begin position="13"/>
        <end position="42"/>
    </location>
</feature>
<dbReference type="PANTHER" id="PTHR45749:SF21">
    <property type="entry name" value="DUF4371 DOMAIN-CONTAINING PROTEIN"/>
    <property type="match status" value="1"/>
</dbReference>
<keyword evidence="4" id="KW-1185">Reference proteome</keyword>
<sequence>MSSSKRDKPKWQTLDNFFTKTPTNSSNSDSHAETQSASNQDSIDSETSKIDDELSLSATSESMSKPVQKNLGPSYPDISLLKDSTSLDSKDEPIIYKISEFKKTQVNRNRHILLKIMKSLLLCGKQNIAIRGHTPERSNFVAILNSKAQGYLILTEHLANVNRRTKYTSPDIQNEIINLIGYQIRTDIVDKCNSSKFFALIADESTDISTREQVSVCLRFIQRDSLSGDVSIKEDFLVFIMATSTKGEHLAGLLIETLQGAGVNIAKMRAQGYDGAANMSGKYNGVQARISNIIPEATYVHCKSHCLNLAVVHSCKDNSVRNVMTVVQEIEFTFDYSAKRLQAFFDELSSDAATKENMEKRTKLRTLCETRWTSRADALYTFKTAFPVVVHSLERLQNLGDEKAGQHLASLMRFQFVIALVV</sequence>
<feature type="compositionally biased region" description="Basic and acidic residues" evidence="1">
    <location>
        <begin position="1"/>
        <end position="10"/>
    </location>
</feature>